<dbReference type="SMART" id="SM00671">
    <property type="entry name" value="SEL1"/>
    <property type="match status" value="2"/>
</dbReference>
<proteinExistence type="predicted"/>
<sequence length="173" mass="19527">MAADVGFNSGLRQRWIPDNDPTWNPDLPYGGKVYLARRKKPDGWFVTTIEGLVLCLTITFAFYAYFYFDSLHFHITHAYAHLGYASAQHQVGQRYLHGKGVEKHPVKAMEWFRKAADQGHPHASYNLAVGHMKGYKTDLKKGEAHQLVQHAAEHGVPEAHRVLNDVCARGGCK</sequence>
<dbReference type="SUPFAM" id="SSF81901">
    <property type="entry name" value="HCP-like"/>
    <property type="match status" value="1"/>
</dbReference>
<dbReference type="PANTHER" id="PTHR45011:SF1">
    <property type="entry name" value="DAP3-BINDING CELL DEATH ENHANCER 1"/>
    <property type="match status" value="1"/>
</dbReference>
<dbReference type="EMBL" id="JAEAOA010000903">
    <property type="protein sequence ID" value="KAK3586757.1"/>
    <property type="molecule type" value="Genomic_DNA"/>
</dbReference>
<dbReference type="AlphaFoldDB" id="A0AAE0VRS9"/>
<feature type="transmembrane region" description="Helical" evidence="1">
    <location>
        <begin position="44"/>
        <end position="68"/>
    </location>
</feature>
<dbReference type="Gene3D" id="1.25.40.10">
    <property type="entry name" value="Tetratricopeptide repeat domain"/>
    <property type="match status" value="1"/>
</dbReference>
<dbReference type="Pfam" id="PF08238">
    <property type="entry name" value="Sel1"/>
    <property type="match status" value="2"/>
</dbReference>
<evidence type="ECO:0000313" key="2">
    <source>
        <dbReference type="EMBL" id="KAK3586757.1"/>
    </source>
</evidence>
<protein>
    <submittedName>
        <fullName evidence="2">Uncharacterized protein</fullName>
    </submittedName>
</protein>
<evidence type="ECO:0000256" key="1">
    <source>
        <dbReference type="SAM" id="Phobius"/>
    </source>
</evidence>
<organism evidence="2 3">
    <name type="scientific">Potamilus streckersoni</name>
    <dbReference type="NCBI Taxonomy" id="2493646"/>
    <lineage>
        <taxon>Eukaryota</taxon>
        <taxon>Metazoa</taxon>
        <taxon>Spiralia</taxon>
        <taxon>Lophotrochozoa</taxon>
        <taxon>Mollusca</taxon>
        <taxon>Bivalvia</taxon>
        <taxon>Autobranchia</taxon>
        <taxon>Heteroconchia</taxon>
        <taxon>Palaeoheterodonta</taxon>
        <taxon>Unionida</taxon>
        <taxon>Unionoidea</taxon>
        <taxon>Unionidae</taxon>
        <taxon>Ambleminae</taxon>
        <taxon>Lampsilini</taxon>
        <taxon>Potamilus</taxon>
    </lineage>
</organism>
<keyword evidence="1" id="KW-0472">Membrane</keyword>
<evidence type="ECO:0000313" key="3">
    <source>
        <dbReference type="Proteomes" id="UP001195483"/>
    </source>
</evidence>
<dbReference type="InterPro" id="IPR011990">
    <property type="entry name" value="TPR-like_helical_dom_sf"/>
</dbReference>
<reference evidence="2" key="3">
    <citation type="submission" date="2023-05" db="EMBL/GenBank/DDBJ databases">
        <authorList>
            <person name="Smith C.H."/>
        </authorList>
    </citation>
    <scope>NUCLEOTIDE SEQUENCE</scope>
    <source>
        <strain evidence="2">CHS0354</strain>
        <tissue evidence="2">Mantle</tissue>
    </source>
</reference>
<name>A0AAE0VRS9_9BIVA</name>
<keyword evidence="1" id="KW-1133">Transmembrane helix</keyword>
<reference evidence="2" key="2">
    <citation type="journal article" date="2021" name="Genome Biol. Evol.">
        <title>Developing a high-quality reference genome for a parasitic bivalve with doubly uniparental inheritance (Bivalvia: Unionida).</title>
        <authorList>
            <person name="Smith C.H."/>
        </authorList>
    </citation>
    <scope>NUCLEOTIDE SEQUENCE</scope>
    <source>
        <strain evidence="2">CHS0354</strain>
        <tissue evidence="2">Mantle</tissue>
    </source>
</reference>
<dbReference type="InterPro" id="IPR052748">
    <property type="entry name" value="ISR_Activator"/>
</dbReference>
<reference evidence="2" key="1">
    <citation type="journal article" date="2021" name="Genome Biol. Evol.">
        <title>A High-Quality Reference Genome for a Parasitic Bivalve with Doubly Uniparental Inheritance (Bivalvia: Unionida).</title>
        <authorList>
            <person name="Smith C.H."/>
        </authorList>
    </citation>
    <scope>NUCLEOTIDE SEQUENCE</scope>
    <source>
        <strain evidence="2">CHS0354</strain>
    </source>
</reference>
<gene>
    <name evidence="2" type="ORF">CHS0354_014790</name>
</gene>
<dbReference type="PANTHER" id="PTHR45011">
    <property type="entry name" value="DAP3-BINDING CELL DEATH ENHANCER 1"/>
    <property type="match status" value="1"/>
</dbReference>
<accession>A0AAE0VRS9</accession>
<dbReference type="Proteomes" id="UP001195483">
    <property type="component" value="Unassembled WGS sequence"/>
</dbReference>
<keyword evidence="3" id="KW-1185">Reference proteome</keyword>
<keyword evidence="1" id="KW-0812">Transmembrane</keyword>
<dbReference type="InterPro" id="IPR006597">
    <property type="entry name" value="Sel1-like"/>
</dbReference>
<comment type="caution">
    <text evidence="2">The sequence shown here is derived from an EMBL/GenBank/DDBJ whole genome shotgun (WGS) entry which is preliminary data.</text>
</comment>